<sequence>MNVEELVQDIILSLTGEVPPIKKVAEILVKAFPNPEVVRVPLRDKYSAVQRRLQDCIVKGPSSEEMMSFVLHAARKVNVKTLKCVMRNIGPYEKNIWEPPEEEAHDPGACCYDKLSLGTSLSRSTISDLGSSQICSDAETGESLSEALLAEEANKHLLSQMQENRREHELNSFLFDVHTTLKRRQIQSSGTNMFRAGSCYATVFEPSASELALLRDERKRESKERTLPVNVQQEIEPSNHESVMRFPARRGLFGLSRQSSYSTHCSDKNRTHTPVLTRRWSEQVSSTPQKVPIPKCIYKVIQTTDAIQREETTPEMKFKFNNVAHLLEWMIRWSDKRLLSDPTSRQPFQECQPTMHVKLSASAILASLWLLEYYSNKSEDQNASIPKLQRPSASICSSTLRSKTEKDSTLDADCSPSAETSIAIPDSHAYGKPSEDAPGTLQEKQSEKRETDFKGQSVTHDMVIGGTDWDVVLLEEVGEFTPSKVEVTAENEDYCEDAFAVSRSPTISVSVKSVQQRKEHQSLSDVQYPQKDVFVKTLEGNFSKLESITCETIPSNVPCSSCPEMKAESTSSEMAVSENQPSFTAVSSALSNNSSGPKHEVIGAREPISQPTAPPLNTSDAVREMLQDEMFKLVQLQQINFMSLMQVVGASFANWPNVSLQTTQPRRPFQSERSQTPNLAGIDAKRSSPRHPADGLLKAQMANENSCPASMQNIHPQEGDDFRDQQSHNGYVLKPPHTNDSSNLPESHSDGKRQNPSFQGLLPPMPAGPLPLLFADLKDEKKPKLIPLAKPLNNAGGLPLLQLKPQDELQPFRIGPATPPKSLLGTQPQRKECWAAPAPWVENPQGGPTGPLNLKSYDQKAVRQAQEQARNQAESLSKETCKQPHLDKYGKTEDVSFHHFHAHLRAEKSLADNETLLQKTYEHFTPFPLLYLKPWSQSKRPSTSVTVKCAGKEQQSSECCGQTALPLLYAKLSPLIKFQTPKLIPLQNLIEFEQSRRIAQYEFHKGHQGRSEQIQLLKADINSQEARQERNNKKRQKRRVQRQIREKKETEKTTVNCEQEDSVGLADTVKETKDNQVKFSGDFSDGGSLLNRDGINVAELHYLASVRKRAVELQDACTNTDTVLTLHQDMQTLSEEIIHEPGTNHPICSASASVPDPESHQDMQDRSEEIHSEINKNKPTTSPSACHQDLYMRLTFPTEAAEKPLPPSLSDAAPDLIGQKYISVVDIENDGELNNLPDISESLPKSVSMQAVKTGLPTPAKLHHMAASVTNLIPPEEFEEKEHYSIHEIMENSAEAAALESESFPASYVDLRTSSVSPSVSAATLRIKKSSSDVNFKREELDESFSDRLQMTGLSGVSDIITDLIAEGGISTSELGLTETQTKKSFSLSSVASKYSHKTKRDRKELQSWMKRKRKERLAEYMQTLAERRAKEHRPFPGRKNTYVALSTRDIKMQQKRKDEKDKALFSEHHSRRVSEALVMMHELLSDTVQLPSNDYKQIPKITSPRDFKRPCIASSERYHGCHQTSRRMASAQAGFSESKSFSTLSSDVIQRRASRQTRKLVNQRRLPTAETATQASEESDGGAMSSWSIPDEIQQILYGSSDFNKETLTQEEDCCIANLNNFDSVSESTSSILSKLDWKAVEAMVADVEEK</sequence>
<feature type="compositionally biased region" description="Basic and acidic residues" evidence="1">
    <location>
        <begin position="1043"/>
        <end position="1052"/>
    </location>
</feature>
<feature type="compositionally biased region" description="Polar residues" evidence="1">
    <location>
        <begin position="587"/>
        <end position="596"/>
    </location>
</feature>
<dbReference type="PANTHER" id="PTHR14492:SF4">
    <property type="entry name" value="CILIOGENESIS AND PLANAR POLARITY EFFECTOR 1"/>
    <property type="match status" value="1"/>
</dbReference>
<evidence type="ECO:0000313" key="3">
    <source>
        <dbReference type="Proteomes" id="UP001142489"/>
    </source>
</evidence>
<feature type="region of interest" description="Disordered" evidence="1">
    <location>
        <begin position="1555"/>
        <end position="1587"/>
    </location>
</feature>
<keyword evidence="3" id="KW-1185">Reference proteome</keyword>
<feature type="compositionally biased region" description="Basic and acidic residues" evidence="1">
    <location>
        <begin position="717"/>
        <end position="726"/>
    </location>
</feature>
<organism evidence="2 3">
    <name type="scientific">Phrynocephalus forsythii</name>
    <dbReference type="NCBI Taxonomy" id="171643"/>
    <lineage>
        <taxon>Eukaryota</taxon>
        <taxon>Metazoa</taxon>
        <taxon>Chordata</taxon>
        <taxon>Craniata</taxon>
        <taxon>Vertebrata</taxon>
        <taxon>Euteleostomi</taxon>
        <taxon>Lepidosauria</taxon>
        <taxon>Squamata</taxon>
        <taxon>Bifurcata</taxon>
        <taxon>Unidentata</taxon>
        <taxon>Episquamata</taxon>
        <taxon>Toxicofera</taxon>
        <taxon>Iguania</taxon>
        <taxon>Acrodonta</taxon>
        <taxon>Agamidae</taxon>
        <taxon>Agaminae</taxon>
        <taxon>Phrynocephalus</taxon>
    </lineage>
</organism>
<dbReference type="InterPro" id="IPR028236">
    <property type="entry name" value="CPLANE1"/>
</dbReference>
<dbReference type="GO" id="GO:0060271">
    <property type="term" value="P:cilium assembly"/>
    <property type="evidence" value="ECO:0007669"/>
    <property type="project" value="TreeGrafter"/>
</dbReference>
<feature type="compositionally biased region" description="Polar residues" evidence="1">
    <location>
        <begin position="662"/>
        <end position="678"/>
    </location>
</feature>
<feature type="region of interest" description="Disordered" evidence="1">
    <location>
        <begin position="1023"/>
        <end position="1055"/>
    </location>
</feature>
<dbReference type="PANTHER" id="PTHR14492">
    <property type="entry name" value="JBTS17"/>
    <property type="match status" value="1"/>
</dbReference>
<comment type="caution">
    <text evidence="2">The sequence shown here is derived from an EMBL/GenBank/DDBJ whole genome shotgun (WGS) entry which is preliminary data.</text>
</comment>
<feature type="region of interest" description="Disordered" evidence="1">
    <location>
        <begin position="406"/>
        <end position="456"/>
    </location>
</feature>
<name>A0A9Q0XZA9_9SAUR</name>
<dbReference type="EMBL" id="JAPFRF010000004">
    <property type="protein sequence ID" value="KAJ7335046.1"/>
    <property type="molecule type" value="Genomic_DNA"/>
</dbReference>
<dbReference type="Pfam" id="PF15392">
    <property type="entry name" value="Joubert"/>
    <property type="match status" value="1"/>
</dbReference>
<dbReference type="OrthoDB" id="5974632at2759"/>
<evidence type="ECO:0000313" key="2">
    <source>
        <dbReference type="EMBL" id="KAJ7335046.1"/>
    </source>
</evidence>
<feature type="region of interest" description="Disordered" evidence="1">
    <location>
        <begin position="662"/>
        <end position="693"/>
    </location>
</feature>
<feature type="region of interest" description="Disordered" evidence="1">
    <location>
        <begin position="587"/>
        <end position="616"/>
    </location>
</feature>
<evidence type="ECO:0000256" key="1">
    <source>
        <dbReference type="SAM" id="MobiDB-lite"/>
    </source>
</evidence>
<dbReference type="GO" id="GO:0035869">
    <property type="term" value="C:ciliary transition zone"/>
    <property type="evidence" value="ECO:0007669"/>
    <property type="project" value="TreeGrafter"/>
</dbReference>
<gene>
    <name evidence="2" type="ORF">JRQ81_012987</name>
</gene>
<dbReference type="Proteomes" id="UP001142489">
    <property type="component" value="Unassembled WGS sequence"/>
</dbReference>
<protein>
    <submittedName>
        <fullName evidence="2">Uncharacterized protein</fullName>
    </submittedName>
</protein>
<proteinExistence type="predicted"/>
<reference evidence="2" key="1">
    <citation type="journal article" date="2023" name="DNA Res.">
        <title>Chromosome-level genome assembly of Phrynocephalus forsythii using third-generation DNA sequencing and Hi-C analysis.</title>
        <authorList>
            <person name="Qi Y."/>
            <person name="Zhao W."/>
            <person name="Zhao Y."/>
            <person name="Niu C."/>
            <person name="Cao S."/>
            <person name="Zhang Y."/>
        </authorList>
    </citation>
    <scope>NUCLEOTIDE SEQUENCE</scope>
    <source>
        <tissue evidence="2">Muscle</tissue>
    </source>
</reference>
<accession>A0A9Q0XZA9</accession>
<feature type="compositionally biased region" description="Basic residues" evidence="1">
    <location>
        <begin position="1032"/>
        <end position="1042"/>
    </location>
</feature>
<feature type="region of interest" description="Disordered" evidence="1">
    <location>
        <begin position="708"/>
        <end position="765"/>
    </location>
</feature>
<feature type="compositionally biased region" description="Basic and acidic residues" evidence="1">
    <location>
        <begin position="444"/>
        <end position="453"/>
    </location>
</feature>